<dbReference type="InterPro" id="IPR038028">
    <property type="entry name" value="BPTF"/>
</dbReference>
<dbReference type="Gene3D" id="3.30.40.10">
    <property type="entry name" value="Zinc/RING finger domain, C3HC4 (zinc finger)"/>
    <property type="match status" value="3"/>
</dbReference>
<dbReference type="PROSITE" id="PS50016">
    <property type="entry name" value="ZF_PHD_2"/>
    <property type="match status" value="3"/>
</dbReference>
<keyword evidence="7" id="KW-0804">Transcription</keyword>
<proteinExistence type="predicted"/>
<evidence type="ECO:0000256" key="9">
    <source>
        <dbReference type="PROSITE-ProRule" id="PRU00035"/>
    </source>
</evidence>
<feature type="compositionally biased region" description="Basic and acidic residues" evidence="12">
    <location>
        <begin position="1282"/>
        <end position="1296"/>
    </location>
</feature>
<dbReference type="InterPro" id="IPR018501">
    <property type="entry name" value="DDT_dom"/>
</dbReference>
<dbReference type="PANTHER" id="PTHR45975">
    <property type="entry name" value="NUCLEOSOME-REMODELING FACTOR SUBUNIT BPTF"/>
    <property type="match status" value="1"/>
</dbReference>
<feature type="compositionally biased region" description="Basic and acidic residues" evidence="12">
    <location>
        <begin position="669"/>
        <end position="682"/>
    </location>
</feature>
<feature type="compositionally biased region" description="Polar residues" evidence="12">
    <location>
        <begin position="637"/>
        <end position="659"/>
    </location>
</feature>
<feature type="domain" description="PHD-type" evidence="14">
    <location>
        <begin position="2931"/>
        <end position="2982"/>
    </location>
</feature>
<feature type="compositionally biased region" description="Gly residues" evidence="12">
    <location>
        <begin position="94"/>
        <end position="113"/>
    </location>
</feature>
<organism evidence="16 17">
    <name type="scientific">Equus przewalskii</name>
    <name type="common">Przewalski's horse</name>
    <name type="synonym">Equus caballus przewalskii</name>
    <dbReference type="NCBI Taxonomy" id="9798"/>
    <lineage>
        <taxon>Eukaryota</taxon>
        <taxon>Metazoa</taxon>
        <taxon>Chordata</taxon>
        <taxon>Craniata</taxon>
        <taxon>Vertebrata</taxon>
        <taxon>Euteleostomi</taxon>
        <taxon>Mammalia</taxon>
        <taxon>Eutheria</taxon>
        <taxon>Laurasiatheria</taxon>
        <taxon>Perissodactyla</taxon>
        <taxon>Equidae</taxon>
        <taxon>Equus</taxon>
    </lineage>
</organism>
<feature type="region of interest" description="Disordered" evidence="12">
    <location>
        <begin position="1467"/>
        <end position="1502"/>
    </location>
</feature>
<feature type="compositionally biased region" description="Low complexity" evidence="12">
    <location>
        <begin position="2350"/>
        <end position="2366"/>
    </location>
</feature>
<dbReference type="SMART" id="SM00297">
    <property type="entry name" value="BROMO"/>
    <property type="match status" value="1"/>
</dbReference>
<keyword evidence="16" id="KW-1185">Reference proteome</keyword>
<dbReference type="InterPro" id="IPR018359">
    <property type="entry name" value="Bromodomain_CS"/>
</dbReference>
<feature type="region of interest" description="Disordered" evidence="12">
    <location>
        <begin position="986"/>
        <end position="1005"/>
    </location>
</feature>
<feature type="compositionally biased region" description="Low complexity" evidence="12">
    <location>
        <begin position="712"/>
        <end position="729"/>
    </location>
</feature>
<feature type="compositionally biased region" description="Low complexity" evidence="12">
    <location>
        <begin position="2485"/>
        <end position="2545"/>
    </location>
</feature>
<feature type="compositionally biased region" description="Polar residues" evidence="12">
    <location>
        <begin position="2367"/>
        <end position="2384"/>
    </location>
</feature>
<dbReference type="CDD" id="cd15560">
    <property type="entry name" value="PHD2_3_BPTF"/>
    <property type="match status" value="2"/>
</dbReference>
<feature type="region of interest" description="Disordered" evidence="12">
    <location>
        <begin position="1414"/>
        <end position="1439"/>
    </location>
</feature>
<evidence type="ECO:0000256" key="12">
    <source>
        <dbReference type="SAM" id="MobiDB-lite"/>
    </source>
</evidence>
<reference evidence="17" key="1">
    <citation type="submission" date="2025-08" db="UniProtKB">
        <authorList>
            <consortium name="RefSeq"/>
        </authorList>
    </citation>
    <scope>IDENTIFICATION</scope>
    <source>
        <tissue evidence="17">Blood</tissue>
    </source>
</reference>
<feature type="compositionally biased region" description="Basic and acidic residues" evidence="12">
    <location>
        <begin position="585"/>
        <end position="615"/>
    </location>
</feature>
<dbReference type="SUPFAM" id="SSF47370">
    <property type="entry name" value="Bromodomain"/>
    <property type="match status" value="1"/>
</dbReference>
<feature type="region of interest" description="Disordered" evidence="12">
    <location>
        <begin position="2244"/>
        <end position="2274"/>
    </location>
</feature>
<keyword evidence="8" id="KW-0539">Nucleus</keyword>
<protein>
    <submittedName>
        <fullName evidence="17">Nucleosome-remodeling factor subunit BPTF isoform X11</fullName>
    </submittedName>
</protein>
<feature type="compositionally biased region" description="Polar residues" evidence="12">
    <location>
        <begin position="696"/>
        <end position="711"/>
    </location>
</feature>
<dbReference type="SMART" id="SM00571">
    <property type="entry name" value="DDT"/>
    <property type="match status" value="1"/>
</dbReference>
<feature type="domain" description="Bromo" evidence="13">
    <location>
        <begin position="3008"/>
        <end position="3078"/>
    </location>
</feature>
<dbReference type="InterPro" id="IPR011011">
    <property type="entry name" value="Znf_FYVE_PHD"/>
</dbReference>
<dbReference type="CDD" id="cd15559">
    <property type="entry name" value="PHD1_BPTF"/>
    <property type="match status" value="1"/>
</dbReference>
<feature type="compositionally biased region" description="Basic and acidic residues" evidence="12">
    <location>
        <begin position="1622"/>
        <end position="1631"/>
    </location>
</feature>
<dbReference type="Pfam" id="PF00628">
    <property type="entry name" value="PHD"/>
    <property type="match status" value="3"/>
</dbReference>
<keyword evidence="4" id="KW-0862">Zinc</keyword>
<feature type="coiled-coil region" evidence="11">
    <location>
        <begin position="2626"/>
        <end position="2656"/>
    </location>
</feature>
<dbReference type="InterPro" id="IPR013083">
    <property type="entry name" value="Znf_RING/FYVE/PHD"/>
</dbReference>
<dbReference type="PROSITE" id="PS50014">
    <property type="entry name" value="BROMODOMAIN_2"/>
    <property type="match status" value="1"/>
</dbReference>
<evidence type="ECO:0000256" key="10">
    <source>
        <dbReference type="PROSITE-ProRule" id="PRU00146"/>
    </source>
</evidence>
<feature type="compositionally biased region" description="Low complexity" evidence="12">
    <location>
        <begin position="2399"/>
        <end position="2460"/>
    </location>
</feature>
<feature type="region of interest" description="Disordered" evidence="12">
    <location>
        <begin position="1622"/>
        <end position="1710"/>
    </location>
</feature>
<feature type="compositionally biased region" description="Basic and acidic residues" evidence="12">
    <location>
        <begin position="986"/>
        <end position="1002"/>
    </location>
</feature>
<dbReference type="Pfam" id="PF15613">
    <property type="entry name" value="WSD"/>
    <property type="match status" value="1"/>
</dbReference>
<evidence type="ECO:0000259" key="13">
    <source>
        <dbReference type="PROSITE" id="PS50014"/>
    </source>
</evidence>
<feature type="compositionally biased region" description="Basic and acidic residues" evidence="12">
    <location>
        <begin position="622"/>
        <end position="634"/>
    </location>
</feature>
<comment type="subcellular location">
    <subcellularLocation>
        <location evidence="1">Nucleus</location>
    </subcellularLocation>
</comment>
<dbReference type="PROSITE" id="PS50827">
    <property type="entry name" value="DDT"/>
    <property type="match status" value="1"/>
</dbReference>
<feature type="region of interest" description="Disordered" evidence="12">
    <location>
        <begin position="2720"/>
        <end position="2739"/>
    </location>
</feature>
<sequence>MRGRRGRPPKQPAAPAAERCAPAPPPPPPPPPPTSGPIGGLRSRHRGSSRGRWAAAQAEVAPKTRLSSPRGGSSSRRKPPPPPPPAPPSTSAPGRGGRGGGGGRTGGGGGGGHLARTTPARRAVNKVVYDDHESEEEEEEEEDMVSEEEEEEEDGDAEETQDSEDDEEDEMEEDDDDSDYPEEMEDDDDDASYCTESSFRSHSTYSSTPGRRKPRVHRPRSPILEEKDIPPLEFPKSSEDLMVPNEHIMNVIAIYEVLRNFGTVLRLSPFRFEDFCAALVSQEQCTLMAEMHVVLLKAVLREEDTSNTTFGPADLKDSVNSTLYFIDGMTWPEVLRVYCESDKEYHHVLPYQEAEDYPYGPVENKIKVLQFLVDQFLTTNIAREELMSEGVIQYDDHCRVCHKLGDLLCCETCSAVYHLECVKPPLEEVPEDEWQCEVCVAHKVPGVTDCVAEIQKNKPYIRHEPIGYDRSRRKYWFLNRRLIIEEDTENENEKKIWYYSTKVQLAELIDCLDKEYWEAELCKILEEMREEIHRHMDITEDLTNKARGSNKSFLAAANEEILESIRAKKGDIDIVKSLEDIEKDKNETENNNSKDAEKSREEFEDQSLEKDNDDKTPDDDPEQGKSEEPTEVGDKGNSVSANLGDNTTNASSEETSPSEGRSPVGCLSETHDSSNMAEKKVTSELPQDVPEEPNKTCDSSNTSAPTTSIQPNLENSNSSSELNSSQSESAKAAGDPENGERESHTPVSIQEEIGDFKSDKSNGEISESPGGGRGASGSTRIITRLRNPDSKLSQLKSQQVAAAAHEANKLFKEGKEVLVVNSQGEISRLSTKKEVVMKGNINNYFKLGQEGKYRVYHNQYSTNSFALNKHQHREDHDKRRHLAHKFCLTPAGEFKWNGSVHGSKVLTISTLRLTITQLENNIPSSFLHPNWASHRANWIKAVQMCSKPREFALALAILECAVKPVVMLPIWRESLGHTRLHRMTSIEREEKEKVKKKEKKQEEEETMQQATWVKYTFPVKHQVWKQKGEEYRVTGYGGWSWISKTHVYRFVPKLPGNTNVNYRKSLEGTKNNVGENMDEADRRKSPRSPKKIKTEPDSEKGEVKDSDAAKGADQSEMDISKITEKDQDVKEVIDSENDKSFKEEPMEIDDDVKTESHINYQESSQVDVVNVSEGFHLRTSYKKKTKSSKLDGLLERRIKQFTLEEKQRLEKMKLEGGIKGTGKTSTNSSKSLSEASITTKAKEGCPSDLLRQEQSPNASNDKSEDLIQGCSQSDSSILGISDPDHTANKLYPKDQMLDDVSIQSPETNCQKQNSIGNDIDESISEPASKSQEPSKIKTRGGDFLIDDSRLASASEIGTVVYQSKKPLIQEDIDTVVSPSRSPLLPAVPRSADDRDIPSLSKAVDFEGKLGCDSEYNSTLENSSDTMSIQDSSEEDMVVQNSNESISEQFITQEQGVEGLEPLKRDFVSEKSTGNYDDRLQTKVTEANGKKPSQEQNLEERPVNKCVAQINLKSITDKKNNENRESEKKGQKASTFQINGRDNKPKVYLKGECLKEISESKVVSGDIEPKVNNINKIIPENDIKSLTVKESAMKPFMNGDVIMEDFNEKNNLETKSCLLRSSDAESDYRDGLETLPSTTESESAQAATPPPSRPESASVGQGEDMEIETSEVKKVTPSPVTSGEDSNLSNDFIDENGLPTTKDENVNGESKRKTVITEVTTMTSTVATESKTVIKVAKGDKQTVVSATENCAKSTVTTTTTTVTKLSTPSTGSSVDIISVKEQSKTVVTTTVTDSLTTAGGTLVTSMTVSKEYSTRDKVKLMKFSRPKKTRSGTALPSYRKFITKSSKKSIFVLPNDDLKKLARKGGIREVPYFNYNAKPALDIWPYPSPRPTFGITWRYRLQTVKSLAGVSLMLRLLWASLRWDDMAAKAPPGGGATRTETSETEITTTEIIKRRDVGPYGIRSEYCIRKIICPIGVPEAPKETPTPQRKGLRSSALRPKRPETPKQTGPVIIETWVAEEELELWEIRAFAERVEKEKVQAVEQQAKKRLEQQKPTVIAASTTSPTNSTTSTISPAQKVMVAPISGSVTTGTKMVLTTKVGSPATVTFQQNKNFHQTFATWVKQGQSNSGVVQVQQKVLGIIPSSTGTSQQTFTSFQPRTATVTIRPNTSGSGGTTSTSQVITGPQIRPGMTVIRTPLQQSTLGKAIIRTPVMVQPGAPQQVVTQIIRGQPVSTAISAPNAVSSAPAQKGLTSGASTANLQSSSSPSPRPQQGQVKLTMAQLTQLTQGHGGNQGLTVVIQGQGQTTGQLQLIPQGVTILPGPGQQLMQAAMPNGTVQRFLFTPLATTATTASTTTTTVSTTAAGTSEQKQSKLSPPTQVQQAKTQPPAQSPSVSPPEAQPQTAQPSAQPQPQTQTQPQSPAQPEAQTQPEAQSQTAVASHVPAEAQPPQAQPSKPQVAVQCQPQSNVQGQPPARVQSPPQTRIRPSTPSQVSPGQQSQVQTTTSQPIPIQPHTSLQIPSQGQPQSQPQVQSSTQTLSSGQTLSQVTVASPSRPQLQIQQPQPQVIAVPQLQQQVQVFSQIQSQVVAQIQAQQGGVPQQIKLQLPIQIPQSSPVQTHQIQNVVTVQAASVQEQLQRVQQLRDQQQKKKQQQIEIKREHTLQASNQSEIIQKQVVMKHNAVIEHLKQKKTMTPAEREENQRMIVCNQVMKYILDKIDKEEKQAAKKRKREESVEQKRSKQNATKLSALLFKHKEQLKAEILKKRALLDKDLQIEVQEELKRDLKIKKEKDMVQATAVAATPPAAPPAPPAPPPSPPPPPPPPPQHSGPLATATATATLPAASQKRKREEERDSSSKCKKKKMISTTSKETKKDTKLYCICKTPYDESKFYIGCDLCTNWYHGECVGITEKEAKKMDVYICNDCKRAQEGSSEELYCICRTPYDESQFYIGCDRCQNWYHGRCVGILQSEAELIDEYVCPQCQSTEDAMTVLTPLTEKDYEGLKRVLRSLQAHKMAWPFLEPVDPNDAPDYYGVIKEPMDLATMEERVQRRYYEKLTEFVADMTKIFDNCRYYNPSDSPFYQCAEVLESFFVQKLKGFKASRSHNNKLQSTAS</sequence>
<evidence type="ECO:0000256" key="6">
    <source>
        <dbReference type="ARBA" id="ARBA00023117"/>
    </source>
</evidence>
<feature type="region of interest" description="Disordered" evidence="12">
    <location>
        <begin position="1"/>
        <end position="234"/>
    </location>
</feature>
<feature type="compositionally biased region" description="Basic and acidic residues" evidence="12">
    <location>
        <begin position="1092"/>
        <end position="1110"/>
    </location>
</feature>
<feature type="compositionally biased region" description="Pro residues" evidence="12">
    <location>
        <begin position="80"/>
        <end position="90"/>
    </location>
</feature>
<feature type="compositionally biased region" description="Low complexity" evidence="12">
    <location>
        <begin position="1221"/>
        <end position="1231"/>
    </location>
</feature>
<dbReference type="PANTHER" id="PTHR45975:SF2">
    <property type="entry name" value="NUCLEOSOME-REMODELING FACTOR SUBUNIT BPTF"/>
    <property type="match status" value="1"/>
</dbReference>
<dbReference type="InterPro" id="IPR019786">
    <property type="entry name" value="Zinc_finger_PHD-type_CS"/>
</dbReference>
<dbReference type="InterPro" id="IPR001487">
    <property type="entry name" value="Bromodomain"/>
</dbReference>
<evidence type="ECO:0000256" key="4">
    <source>
        <dbReference type="ARBA" id="ARBA00022833"/>
    </source>
</evidence>
<feature type="compositionally biased region" description="Polar residues" evidence="12">
    <location>
        <begin position="1059"/>
        <end position="1074"/>
    </location>
</feature>
<feature type="compositionally biased region" description="Polar residues" evidence="12">
    <location>
        <begin position="1414"/>
        <end position="1430"/>
    </location>
</feature>
<feature type="region of interest" description="Disordered" evidence="12">
    <location>
        <begin position="1978"/>
        <end position="2007"/>
    </location>
</feature>
<feature type="compositionally biased region" description="Polar residues" evidence="12">
    <location>
        <begin position="1301"/>
        <end position="1316"/>
    </location>
</feature>
<feature type="compositionally biased region" description="Basic and acidic residues" evidence="12">
    <location>
        <begin position="2720"/>
        <end position="2735"/>
    </location>
</feature>
<feature type="compositionally biased region" description="Low complexity" evidence="12">
    <location>
        <begin position="195"/>
        <end position="208"/>
    </location>
</feature>
<dbReference type="Pfam" id="PF00439">
    <property type="entry name" value="Bromodomain"/>
    <property type="match status" value="1"/>
</dbReference>
<feature type="compositionally biased region" description="Basic and acidic residues" evidence="12">
    <location>
        <begin position="1700"/>
        <end position="1710"/>
    </location>
</feature>
<evidence type="ECO:0000256" key="8">
    <source>
        <dbReference type="ARBA" id="ARBA00023242"/>
    </source>
</evidence>
<feature type="compositionally biased region" description="Basic and acidic residues" evidence="12">
    <location>
        <begin position="2844"/>
        <end position="2853"/>
    </location>
</feature>
<feature type="region of interest" description="Disordered" evidence="12">
    <location>
        <begin position="2164"/>
        <end position="2183"/>
    </location>
</feature>
<dbReference type="InterPro" id="IPR019787">
    <property type="entry name" value="Znf_PHD-finger"/>
</dbReference>
<evidence type="ECO:0000256" key="1">
    <source>
        <dbReference type="ARBA" id="ARBA00004123"/>
    </source>
</evidence>
<feature type="region of interest" description="Disordered" evidence="12">
    <location>
        <begin position="2797"/>
        <end position="2862"/>
    </location>
</feature>
<dbReference type="InterPro" id="IPR028941">
    <property type="entry name" value="WHIM2_dom"/>
</dbReference>
<feature type="compositionally biased region" description="Acidic residues" evidence="12">
    <location>
        <begin position="132"/>
        <end position="191"/>
    </location>
</feature>
<feature type="compositionally biased region" description="Pro residues" evidence="12">
    <location>
        <begin position="22"/>
        <end position="35"/>
    </location>
</feature>
<gene>
    <name evidence="17" type="primary">BPTF</name>
</gene>
<name>A0ABM4JNX8_EQUPR</name>
<feature type="compositionally biased region" description="Low complexity" evidence="12">
    <location>
        <begin position="2826"/>
        <end position="2840"/>
    </location>
</feature>
<evidence type="ECO:0000256" key="2">
    <source>
        <dbReference type="ARBA" id="ARBA00022723"/>
    </source>
</evidence>
<dbReference type="PROSITE" id="PS00633">
    <property type="entry name" value="BROMODOMAIN_1"/>
    <property type="match status" value="1"/>
</dbReference>
<feature type="compositionally biased region" description="Basic and acidic residues" evidence="12">
    <location>
        <begin position="1118"/>
        <end position="1150"/>
    </location>
</feature>
<feature type="region of interest" description="Disordered" evidence="12">
    <location>
        <begin position="1514"/>
        <end position="1538"/>
    </location>
</feature>
<evidence type="ECO:0000256" key="3">
    <source>
        <dbReference type="ARBA" id="ARBA00022771"/>
    </source>
</evidence>
<evidence type="ECO:0000313" key="16">
    <source>
        <dbReference type="Proteomes" id="UP001652662"/>
    </source>
</evidence>
<keyword evidence="2" id="KW-0479">Metal-binding</keyword>
<dbReference type="RefSeq" id="XP_070417650.1">
    <property type="nucleotide sequence ID" value="XM_070561549.1"/>
</dbReference>
<feature type="domain" description="PHD-type" evidence="14">
    <location>
        <begin position="395"/>
        <end position="442"/>
    </location>
</feature>
<evidence type="ECO:0000256" key="11">
    <source>
        <dbReference type="SAM" id="Coils"/>
    </source>
</evidence>
<evidence type="ECO:0000313" key="17">
    <source>
        <dbReference type="RefSeq" id="XP_070417650.1"/>
    </source>
</evidence>
<feature type="compositionally biased region" description="Polar residues" evidence="12">
    <location>
        <begin position="1634"/>
        <end position="1645"/>
    </location>
</feature>
<dbReference type="SMART" id="SM00249">
    <property type="entry name" value="PHD"/>
    <property type="match status" value="3"/>
</dbReference>
<dbReference type="Gene3D" id="1.20.920.10">
    <property type="entry name" value="Bromodomain-like"/>
    <property type="match status" value="1"/>
</dbReference>
<dbReference type="InterPro" id="IPR036427">
    <property type="entry name" value="Bromodomain-like_sf"/>
</dbReference>
<dbReference type="PRINTS" id="PR00503">
    <property type="entry name" value="BROMODOMAIN"/>
</dbReference>
<feature type="region of interest" description="Disordered" evidence="12">
    <location>
        <begin position="1059"/>
        <end position="1150"/>
    </location>
</feature>
<feature type="compositionally biased region" description="Basic and acidic residues" evidence="12">
    <location>
        <begin position="1514"/>
        <end position="1529"/>
    </location>
</feature>
<feature type="compositionally biased region" description="Polar residues" evidence="12">
    <location>
        <begin position="2244"/>
        <end position="2260"/>
    </location>
</feature>
<evidence type="ECO:0000256" key="5">
    <source>
        <dbReference type="ARBA" id="ARBA00023015"/>
    </source>
</evidence>
<feature type="compositionally biased region" description="Polar residues" evidence="12">
    <location>
        <begin position="1269"/>
        <end position="1278"/>
    </location>
</feature>
<feature type="domain" description="DDT" evidence="15">
    <location>
        <begin position="245"/>
        <end position="305"/>
    </location>
</feature>
<dbReference type="Pfam" id="PF02791">
    <property type="entry name" value="DDT"/>
    <property type="match status" value="1"/>
</dbReference>
<dbReference type="PROSITE" id="PS01359">
    <property type="entry name" value="ZF_PHD_1"/>
    <property type="match status" value="1"/>
</dbReference>
<feature type="region of interest" description="Disordered" evidence="12">
    <location>
        <begin position="585"/>
        <end position="779"/>
    </location>
</feature>
<keyword evidence="6 9" id="KW-0103">Bromodomain</keyword>
<accession>A0ABM4JNX8</accession>
<feature type="compositionally biased region" description="Pro residues" evidence="12">
    <location>
        <begin position="2800"/>
        <end position="2823"/>
    </location>
</feature>
<dbReference type="CDD" id="cd05509">
    <property type="entry name" value="Bromo_gcn5_like"/>
    <property type="match status" value="1"/>
</dbReference>
<evidence type="ECO:0000259" key="14">
    <source>
        <dbReference type="PROSITE" id="PS50016"/>
    </source>
</evidence>
<feature type="region of interest" description="Disordered" evidence="12">
    <location>
        <begin position="2350"/>
        <end position="2554"/>
    </location>
</feature>
<feature type="compositionally biased region" description="Polar residues" evidence="12">
    <location>
        <begin position="1677"/>
        <end position="1689"/>
    </location>
</feature>
<feature type="compositionally biased region" description="Basic and acidic residues" evidence="12">
    <location>
        <begin position="1487"/>
        <end position="1502"/>
    </location>
</feature>
<keyword evidence="3 10" id="KW-0863">Zinc-finger</keyword>
<dbReference type="InterPro" id="IPR001965">
    <property type="entry name" value="Znf_PHD"/>
</dbReference>
<evidence type="ECO:0000256" key="7">
    <source>
        <dbReference type="ARBA" id="ARBA00023163"/>
    </source>
</evidence>
<keyword evidence="5" id="KW-0805">Transcription regulation</keyword>
<dbReference type="Proteomes" id="UP001652662">
    <property type="component" value="Chromosome 10"/>
</dbReference>
<dbReference type="SUPFAM" id="SSF57903">
    <property type="entry name" value="FYVE/PHD zinc finger"/>
    <property type="match status" value="3"/>
</dbReference>
<feature type="compositionally biased region" description="Low complexity" evidence="12">
    <location>
        <begin position="2261"/>
        <end position="2272"/>
    </location>
</feature>
<evidence type="ECO:0000259" key="15">
    <source>
        <dbReference type="PROSITE" id="PS50827"/>
    </source>
</evidence>
<feature type="region of interest" description="Disordered" evidence="12">
    <location>
        <begin position="1210"/>
        <end position="1341"/>
    </location>
</feature>
<feature type="compositionally biased region" description="Basic residues" evidence="12">
    <location>
        <begin position="210"/>
        <end position="220"/>
    </location>
</feature>
<feature type="domain" description="PHD-type" evidence="14">
    <location>
        <begin position="2873"/>
        <end position="2924"/>
    </location>
</feature>
<dbReference type="GeneID" id="103548573"/>
<keyword evidence="11" id="KW-0175">Coiled coil</keyword>